<feature type="compositionally biased region" description="Low complexity" evidence="2">
    <location>
        <begin position="825"/>
        <end position="839"/>
    </location>
</feature>
<gene>
    <name evidence="4" type="ORF">GSI_09141</name>
</gene>
<accession>A0A2G8S5Q2</accession>
<feature type="region of interest" description="Disordered" evidence="2">
    <location>
        <begin position="811"/>
        <end position="839"/>
    </location>
</feature>
<feature type="compositionally biased region" description="Basic residues" evidence="2">
    <location>
        <begin position="929"/>
        <end position="944"/>
    </location>
</feature>
<dbReference type="Pfam" id="PF18759">
    <property type="entry name" value="Plavaka"/>
    <property type="match status" value="1"/>
</dbReference>
<dbReference type="Proteomes" id="UP000230002">
    <property type="component" value="Unassembled WGS sequence"/>
</dbReference>
<evidence type="ECO:0000313" key="5">
    <source>
        <dbReference type="Proteomes" id="UP000230002"/>
    </source>
</evidence>
<organism evidence="4 5">
    <name type="scientific">Ganoderma sinense ZZ0214-1</name>
    <dbReference type="NCBI Taxonomy" id="1077348"/>
    <lineage>
        <taxon>Eukaryota</taxon>
        <taxon>Fungi</taxon>
        <taxon>Dikarya</taxon>
        <taxon>Basidiomycota</taxon>
        <taxon>Agaricomycotina</taxon>
        <taxon>Agaricomycetes</taxon>
        <taxon>Polyporales</taxon>
        <taxon>Polyporaceae</taxon>
        <taxon>Ganoderma</taxon>
    </lineage>
</organism>
<reference evidence="4 5" key="1">
    <citation type="journal article" date="2015" name="Sci. Rep.">
        <title>Chromosome-level genome map provides insights into diverse defense mechanisms in the medicinal fungus Ganoderma sinense.</title>
        <authorList>
            <person name="Zhu Y."/>
            <person name="Xu J."/>
            <person name="Sun C."/>
            <person name="Zhou S."/>
            <person name="Xu H."/>
            <person name="Nelson D.R."/>
            <person name="Qian J."/>
            <person name="Song J."/>
            <person name="Luo H."/>
            <person name="Xiang L."/>
            <person name="Li Y."/>
            <person name="Xu Z."/>
            <person name="Ji A."/>
            <person name="Wang L."/>
            <person name="Lu S."/>
            <person name="Hayward A."/>
            <person name="Sun W."/>
            <person name="Li X."/>
            <person name="Schwartz D.C."/>
            <person name="Wang Y."/>
            <person name="Chen S."/>
        </authorList>
    </citation>
    <scope>NUCLEOTIDE SEQUENCE [LARGE SCALE GENOMIC DNA]</scope>
    <source>
        <strain evidence="4 5">ZZ0214-1</strain>
    </source>
</reference>
<dbReference type="STRING" id="1077348.A0A2G8S5Q2"/>
<evidence type="ECO:0000256" key="1">
    <source>
        <dbReference type="SAM" id="Coils"/>
    </source>
</evidence>
<feature type="compositionally biased region" description="Acidic residues" evidence="2">
    <location>
        <begin position="1238"/>
        <end position="1248"/>
    </location>
</feature>
<keyword evidence="1" id="KW-0175">Coiled coil</keyword>
<feature type="coiled-coil region" evidence="1">
    <location>
        <begin position="44"/>
        <end position="77"/>
    </location>
</feature>
<comment type="caution">
    <text evidence="4">The sequence shown here is derived from an EMBL/GenBank/DDBJ whole genome shotgun (WGS) entry which is preliminary data.</text>
</comment>
<keyword evidence="3" id="KW-0732">Signal</keyword>
<dbReference type="EMBL" id="AYKW01000023">
    <property type="protein sequence ID" value="PIL29093.1"/>
    <property type="molecule type" value="Genomic_DNA"/>
</dbReference>
<feature type="signal peptide" evidence="3">
    <location>
        <begin position="1"/>
        <end position="19"/>
    </location>
</feature>
<feature type="region of interest" description="Disordered" evidence="2">
    <location>
        <begin position="1209"/>
        <end position="1321"/>
    </location>
</feature>
<protein>
    <submittedName>
        <fullName evidence="4">Uncharacterized protein</fullName>
    </submittedName>
</protein>
<feature type="compositionally biased region" description="Acidic residues" evidence="2">
    <location>
        <begin position="1266"/>
        <end position="1311"/>
    </location>
</feature>
<name>A0A2G8S5Q2_9APHY</name>
<proteinExistence type="predicted"/>
<feature type="region of interest" description="Disordered" evidence="2">
    <location>
        <begin position="144"/>
        <end position="188"/>
    </location>
</feature>
<evidence type="ECO:0000256" key="3">
    <source>
        <dbReference type="SAM" id="SignalP"/>
    </source>
</evidence>
<feature type="compositionally biased region" description="Pro residues" evidence="2">
    <location>
        <begin position="165"/>
        <end position="183"/>
    </location>
</feature>
<evidence type="ECO:0000256" key="2">
    <source>
        <dbReference type="SAM" id="MobiDB-lite"/>
    </source>
</evidence>
<feature type="compositionally biased region" description="Basic and acidic residues" evidence="2">
    <location>
        <begin position="1249"/>
        <end position="1263"/>
    </location>
</feature>
<dbReference type="InterPro" id="IPR041078">
    <property type="entry name" value="Plavaka"/>
</dbReference>
<dbReference type="OrthoDB" id="2687259at2759"/>
<feature type="chain" id="PRO_5013883349" evidence="3">
    <location>
        <begin position="20"/>
        <end position="1321"/>
    </location>
</feature>
<keyword evidence="5" id="KW-1185">Reference proteome</keyword>
<evidence type="ECO:0000313" key="4">
    <source>
        <dbReference type="EMBL" id="PIL29093.1"/>
    </source>
</evidence>
<sequence length="1321" mass="150034">MRWSWVFLVFLFSLVAMRAEQCYGCKKTYSNLPAHLDNKTKTCLREAFKQKKAEDARAKAAEAKQRLKARHAQLQLEREASMPVLIEPAAPNRRQRRVPGKFTDMLPTSLKGLPHLRLKPGVTAPIAHCSNVVIPPPSFVPLAASPRPHATVEDAPDDLMDDARPPSPPPPPAPIPQPPPAPIPIDTQPNRFGVFRRYTSCPRSDPEEGLTLDTFADAGTHLRAPPDSRERNPLRPFGSTAHKLLAEAGRVAANSFAPFLNWSAFKLMEWQYTGSVTKFLSELQHLVDTVVLDNRFKKEDLVDFSVDRAQAQLDNYQATGGAFSADDGWREGSVLLRLPKVGADHDDEDNTPGYLVKNIWHRSFVEVIKSAFRDPSARHFHWFPHRLFHKRATPEDPNAPPERLFTDVYNSDAMIRAHEEIQKLPRSPDDPPDVEYVVAGISVYSDSMRLASFGTASLWPIYAYVLNMSKYLRLKPAMFAAHHLAYIPSLPAGLFTTYRDTYNVPPSEVIIRFLKHELVHKIWLLLLDKEFMNAYEFGILILCGDGIWRQVFPRIFFYSADYPEKCLMAGLKTLARLACPDCAMDRCNFWRMGMKKDLMDRIKLARQDSSMFHRAISTVREWIFKKGVSPDGANVKRTKLGLFSMLPTRSAFSEQFAAFGQNVFKLFVPDQMHEFELGVWKGTFTHLVRILIAAGRDACQKLDERFSMIPTFGRATIRRFSGNVSRMKQLAARDFEQILKCAIPCFENLLPEPFNSIILDLLFELGRWHALAKLQLHSDSTITALHVATSTLGQAVRAFCHHVCPKYATRELPRETQSRQRHRAAAAQASGRHKAAATATSAAPKFKAYTVPDTPKYHRLGDYARVISEMGTHDNLSTQTGEFEHRRAKRYYGRTNKTLMFGLQIGLEVRRAAVLNKISQSQPLAPSARKQRRSRRKEKSRASRGRQLQLRFEDSQPLPPTQPEQHYYISSDPRYPVRLDDFLYENDGDAACKNFERDLKDHLFRRLPGGEALPADYMPTDDDLFRVRIEGDRLFQHKVLRVNFTRYDMCRDQDSINPRTHPDIMMLAPDGVAHPYLYARVIGIFHVKAYLVGDDLDGTDDTEPEVVHVLWVRWFDIDPRAPGGFKVRRLPRLKWAALDDDAFGFLSPDQVLRAAHLMPAFAHGESDAALPGYSVARREENEDLDWNYHYVGIFVDRDMFMRYYGGAVGHQHGKPKEPQPPPVTPEQITPLSGHSYDDESEEDLDEETKEDHVDLPEEPEHPPGVDADDSESETSESESEVDSDGSQELNSDDDEALGPEDGEAEMDEDEYELAHAGFASW</sequence>
<feature type="region of interest" description="Disordered" evidence="2">
    <location>
        <begin position="920"/>
        <end position="970"/>
    </location>
</feature>